<dbReference type="InterPro" id="IPR032189">
    <property type="entry name" value="Mlh1_C"/>
</dbReference>
<feature type="compositionally biased region" description="Acidic residues" evidence="6">
    <location>
        <begin position="261"/>
        <end position="272"/>
    </location>
</feature>
<dbReference type="InterPro" id="IPR002099">
    <property type="entry name" value="MutL/Mlh/PMS"/>
</dbReference>
<dbReference type="eggNOG" id="KOG1979">
    <property type="taxonomic scope" value="Eukaryota"/>
</dbReference>
<dbReference type="STRING" id="578458.D8QEE1"/>
<dbReference type="VEuPathDB" id="FungiDB:SCHCODRAFT_02636406"/>
<dbReference type="FunCoup" id="D8QEE1">
    <property type="interactions" value="370"/>
</dbReference>
<evidence type="ECO:0000256" key="1">
    <source>
        <dbReference type="ARBA" id="ARBA00004123"/>
    </source>
</evidence>
<dbReference type="GO" id="GO:0032389">
    <property type="term" value="C:MutLalpha complex"/>
    <property type="evidence" value="ECO:0007669"/>
    <property type="project" value="TreeGrafter"/>
</dbReference>
<comment type="similarity">
    <text evidence="2">Belongs to the DNA mismatch repair MutL/HexB family.</text>
</comment>
<gene>
    <name evidence="8" type="ORF">SCHCODRAFT_59880</name>
</gene>
<evidence type="ECO:0000256" key="2">
    <source>
        <dbReference type="ARBA" id="ARBA00006082"/>
    </source>
</evidence>
<keyword evidence="4" id="KW-0234">DNA repair</keyword>
<dbReference type="SUPFAM" id="SSF54211">
    <property type="entry name" value="Ribosomal protein S5 domain 2-like"/>
    <property type="match status" value="1"/>
</dbReference>
<dbReference type="FunFam" id="3.30.565.10:FF:000109">
    <property type="entry name" value="Related to MLH1-DNA mismatch repair protein"/>
    <property type="match status" value="1"/>
</dbReference>
<dbReference type="OMA" id="ANYHVKK"/>
<dbReference type="GO" id="GO:0061982">
    <property type="term" value="P:meiosis I cell cycle process"/>
    <property type="evidence" value="ECO:0007669"/>
    <property type="project" value="UniProtKB-ARBA"/>
</dbReference>
<dbReference type="EMBL" id="GL377310">
    <property type="protein sequence ID" value="EFI93834.1"/>
    <property type="molecule type" value="Genomic_DNA"/>
</dbReference>
<dbReference type="Pfam" id="PF16413">
    <property type="entry name" value="Mlh1_C"/>
    <property type="match status" value="1"/>
</dbReference>
<comment type="subcellular location">
    <subcellularLocation>
        <location evidence="1">Nucleus</location>
    </subcellularLocation>
</comment>
<dbReference type="GO" id="GO:0005524">
    <property type="term" value="F:ATP binding"/>
    <property type="evidence" value="ECO:0007669"/>
    <property type="project" value="InterPro"/>
</dbReference>
<evidence type="ECO:0000256" key="3">
    <source>
        <dbReference type="ARBA" id="ARBA00022763"/>
    </source>
</evidence>
<evidence type="ECO:0000256" key="6">
    <source>
        <dbReference type="SAM" id="MobiDB-lite"/>
    </source>
</evidence>
<dbReference type="InterPro" id="IPR020568">
    <property type="entry name" value="Ribosomal_Su5_D2-typ_SF"/>
</dbReference>
<dbReference type="GO" id="GO:0006298">
    <property type="term" value="P:mismatch repair"/>
    <property type="evidence" value="ECO:0007669"/>
    <property type="project" value="InterPro"/>
</dbReference>
<reference evidence="8 9" key="1">
    <citation type="journal article" date="2010" name="Nat. Biotechnol.">
        <title>Genome sequence of the model mushroom Schizophyllum commune.</title>
        <authorList>
            <person name="Ohm R.A."/>
            <person name="de Jong J.F."/>
            <person name="Lugones L.G."/>
            <person name="Aerts A."/>
            <person name="Kothe E."/>
            <person name="Stajich J.E."/>
            <person name="de Vries R.P."/>
            <person name="Record E."/>
            <person name="Levasseur A."/>
            <person name="Baker S.E."/>
            <person name="Bartholomew K.A."/>
            <person name="Coutinho P.M."/>
            <person name="Erdmann S."/>
            <person name="Fowler T.J."/>
            <person name="Gathman A.C."/>
            <person name="Lombard V."/>
            <person name="Henrissat B."/>
            <person name="Knabe N."/>
            <person name="Kuees U."/>
            <person name="Lilly W.W."/>
            <person name="Lindquist E."/>
            <person name="Lucas S."/>
            <person name="Magnuson J.K."/>
            <person name="Piumi F."/>
            <person name="Raudaskoski M."/>
            <person name="Salamov A."/>
            <person name="Schmutz J."/>
            <person name="Schwarze F.W.M.R."/>
            <person name="vanKuyk P.A."/>
            <person name="Horton J.S."/>
            <person name="Grigoriev I.V."/>
            <person name="Woesten H.A.B."/>
        </authorList>
    </citation>
    <scope>NUCLEOTIDE SEQUENCE [LARGE SCALE GENOMIC DNA]</scope>
    <source>
        <strain evidence="9">H4-8 / FGSC 9210</strain>
    </source>
</reference>
<protein>
    <recommendedName>
        <fullName evidence="7">DNA mismatch repair protein S5 domain-containing protein</fullName>
    </recommendedName>
</protein>
<keyword evidence="5" id="KW-0539">Nucleus</keyword>
<dbReference type="FunFam" id="3.30.230.10:FF:000014">
    <property type="entry name" value="DNA mismatch repair protein Mlh1"/>
    <property type="match status" value="1"/>
</dbReference>
<organism evidence="9">
    <name type="scientific">Schizophyllum commune (strain H4-8 / FGSC 9210)</name>
    <name type="common">Split gill fungus</name>
    <dbReference type="NCBI Taxonomy" id="578458"/>
    <lineage>
        <taxon>Eukaryota</taxon>
        <taxon>Fungi</taxon>
        <taxon>Dikarya</taxon>
        <taxon>Basidiomycota</taxon>
        <taxon>Agaricomycotina</taxon>
        <taxon>Agaricomycetes</taxon>
        <taxon>Agaricomycetidae</taxon>
        <taxon>Agaricales</taxon>
        <taxon>Schizophyllaceae</taxon>
        <taxon>Schizophyllum</taxon>
    </lineage>
</organism>
<evidence type="ECO:0000313" key="9">
    <source>
        <dbReference type="Proteomes" id="UP000007431"/>
    </source>
</evidence>
<feature type="region of interest" description="Disordered" evidence="6">
    <location>
        <begin position="250"/>
        <end position="274"/>
    </location>
</feature>
<evidence type="ECO:0000313" key="8">
    <source>
        <dbReference type="EMBL" id="EFI93834.1"/>
    </source>
</evidence>
<dbReference type="SUPFAM" id="SSF55874">
    <property type="entry name" value="ATPase domain of HSP90 chaperone/DNA topoisomerase II/histidine kinase"/>
    <property type="match status" value="1"/>
</dbReference>
<dbReference type="GO" id="GO:0140664">
    <property type="term" value="F:ATP-dependent DNA damage sensor activity"/>
    <property type="evidence" value="ECO:0007669"/>
    <property type="project" value="InterPro"/>
</dbReference>
<evidence type="ECO:0000256" key="4">
    <source>
        <dbReference type="ARBA" id="ARBA00023204"/>
    </source>
</evidence>
<proteinExistence type="inferred from homology"/>
<dbReference type="Proteomes" id="UP000007431">
    <property type="component" value="Unassembled WGS sequence"/>
</dbReference>
<dbReference type="SMART" id="SM01340">
    <property type="entry name" value="DNA_mis_repair"/>
    <property type="match status" value="1"/>
</dbReference>
<dbReference type="HOGENOM" id="CLU_004131_2_0_1"/>
<dbReference type="InterPro" id="IPR036890">
    <property type="entry name" value="HATPase_C_sf"/>
</dbReference>
<dbReference type="InParanoid" id="D8QEE1"/>
<dbReference type="GO" id="GO:0016887">
    <property type="term" value="F:ATP hydrolysis activity"/>
    <property type="evidence" value="ECO:0007669"/>
    <property type="project" value="InterPro"/>
</dbReference>
<dbReference type="NCBIfam" id="TIGR00585">
    <property type="entry name" value="mutl"/>
    <property type="match status" value="1"/>
</dbReference>
<feature type="compositionally biased region" description="Polar residues" evidence="6">
    <location>
        <begin position="377"/>
        <end position="386"/>
    </location>
</feature>
<evidence type="ECO:0000256" key="5">
    <source>
        <dbReference type="ARBA" id="ARBA00023242"/>
    </source>
</evidence>
<accession>D8QEE1</accession>
<dbReference type="PANTHER" id="PTHR10073:SF12">
    <property type="entry name" value="DNA MISMATCH REPAIR PROTEIN MLH1"/>
    <property type="match status" value="1"/>
</dbReference>
<dbReference type="CDD" id="cd16926">
    <property type="entry name" value="HATPase_MutL-MLH-PMS-like"/>
    <property type="match status" value="1"/>
</dbReference>
<dbReference type="InterPro" id="IPR013507">
    <property type="entry name" value="DNA_mismatch_S5_2-like"/>
</dbReference>
<dbReference type="PANTHER" id="PTHR10073">
    <property type="entry name" value="DNA MISMATCH REPAIR PROTEIN MLH, PMS, MUTL"/>
    <property type="match status" value="1"/>
</dbReference>
<dbReference type="AlphaFoldDB" id="D8QEE1"/>
<dbReference type="InterPro" id="IPR038973">
    <property type="entry name" value="MutL/Mlh/Pms-like"/>
</dbReference>
<dbReference type="Gene3D" id="3.30.565.10">
    <property type="entry name" value="Histidine kinase-like ATPase, C-terminal domain"/>
    <property type="match status" value="1"/>
</dbReference>
<feature type="region of interest" description="Disordered" evidence="6">
    <location>
        <begin position="374"/>
        <end position="416"/>
    </location>
</feature>
<dbReference type="PROSITE" id="PS00058">
    <property type="entry name" value="DNA_MISMATCH_REPAIR_1"/>
    <property type="match status" value="1"/>
</dbReference>
<keyword evidence="3" id="KW-0227">DNA damage</keyword>
<dbReference type="Gene3D" id="3.30.230.10">
    <property type="match status" value="1"/>
</dbReference>
<dbReference type="InterPro" id="IPR014721">
    <property type="entry name" value="Ribsml_uS5_D2-typ_fold_subgr"/>
</dbReference>
<dbReference type="GO" id="GO:0030983">
    <property type="term" value="F:mismatched DNA binding"/>
    <property type="evidence" value="ECO:0007669"/>
    <property type="project" value="InterPro"/>
</dbReference>
<dbReference type="Pfam" id="PF01119">
    <property type="entry name" value="DNA_mis_repair"/>
    <property type="match status" value="1"/>
</dbReference>
<dbReference type="InterPro" id="IPR014762">
    <property type="entry name" value="DNA_mismatch_repair_CS"/>
</dbReference>
<evidence type="ECO:0000259" key="7">
    <source>
        <dbReference type="SMART" id="SM01340"/>
    </source>
</evidence>
<name>D8QEE1_SCHCM</name>
<feature type="domain" description="DNA mismatch repair protein S5" evidence="7">
    <location>
        <begin position="229"/>
        <end position="373"/>
    </location>
</feature>
<sequence>MDNRADPQPIRRLDESLINRIAAGEIIHRPASALKELLENSLDAGATSIRVTVKDGGMKLLQIQDNGCGIRITDLPILAERFTTSKLSSYSDLSRIQTYGFRGEALASMSHVSHLSVVSKTKTDNCAWKAHYADGNLIPAKPGQTAEPKPCAGNNGTTITIEDLFYNTPTRLSALRSASEEYARILDVMTKYAVHNPSVSFVCKKAGSPSPDLSTPASAASPAGTQAIIRMTYGSSIVKELIHYYYSSGGDSSDAQGEQKENEDDDMDTEDDVSPKDWSFDAHFTNPNYHAKKMVFLLFINHRLVESSRLKRAIEGVYATILPKGASPFVYLSIQLHPSTVDVNVHPTKREVQFLNEEEIFATIADSVQEKLGQQGGSSRTFQVQVSPVAASDDEDEGGSGEATPIPPRTTKPIPSHFKVRTSAADRTLDSMFPVVNPSLRTQLPADTQPLATAAGTQLTEYKRTIRESQCRLKSVQTMRKEIEAARHQQLTEIIEKHIFVGIVDLTKTLSLLQHSTRLYLVNHCSLAEELFYQLGVRQFGDLSRMKLSPPPSLRTLVKLGISAEDIEGQTTLKREDIVEKIVEILVARRDMLSDYFSMDITEDGNLESLPLLLRDYTPNLDKLPNFVMRLGPQVDWTSEQGCFESFLRELAYFYVPGPGPFAPLGDAFQPGVDAEKAVTGADEEKTERWQIEHVLFAAMRKYLVPPKALLERDVVQVADLPDLYKIFERC</sequence>
<keyword evidence="9" id="KW-1185">Reference proteome</keyword>
<dbReference type="Pfam" id="PF13589">
    <property type="entry name" value="HATPase_c_3"/>
    <property type="match status" value="1"/>
</dbReference>